<dbReference type="InterPro" id="IPR013189">
    <property type="entry name" value="Glyco_hydro_32_C"/>
</dbReference>
<dbReference type="GO" id="GO:0004575">
    <property type="term" value="F:sucrose alpha-glucosidase activity"/>
    <property type="evidence" value="ECO:0007669"/>
    <property type="project" value="TreeGrafter"/>
</dbReference>
<dbReference type="HOGENOM" id="CLU_001528_3_1_10"/>
<dbReference type="GO" id="GO:0005737">
    <property type="term" value="C:cytoplasm"/>
    <property type="evidence" value="ECO:0007669"/>
    <property type="project" value="TreeGrafter"/>
</dbReference>
<dbReference type="InterPro" id="IPR013320">
    <property type="entry name" value="ConA-like_dom_sf"/>
</dbReference>
<dbReference type="Gene3D" id="2.115.10.20">
    <property type="entry name" value="Glycosyl hydrolase domain, family 43"/>
    <property type="match status" value="1"/>
</dbReference>
<accession>A0A0F5JLF5</accession>
<dbReference type="CDD" id="cd18622">
    <property type="entry name" value="GH32_Inu-like"/>
    <property type="match status" value="1"/>
</dbReference>
<dbReference type="EMBL" id="AQHW01000009">
    <property type="protein sequence ID" value="KKB58529.1"/>
    <property type="molecule type" value="Genomic_DNA"/>
</dbReference>
<reference evidence="7 8" key="1">
    <citation type="submission" date="2013-04" db="EMBL/GenBank/DDBJ databases">
        <title>The Genome Sequence of Parabacteroides gordonii DSM 23371.</title>
        <authorList>
            <consortium name="The Broad Institute Genomics Platform"/>
            <person name="Earl A."/>
            <person name="Ward D."/>
            <person name="Feldgarden M."/>
            <person name="Gevers D."/>
            <person name="Martens E."/>
            <person name="Sakamoto M."/>
            <person name="Benno Y."/>
            <person name="Suzuki N."/>
            <person name="Matsunaga N."/>
            <person name="Koshihara K."/>
            <person name="Seki M."/>
            <person name="Komiya H."/>
            <person name="Walker B."/>
            <person name="Young S."/>
            <person name="Zeng Q."/>
            <person name="Gargeya S."/>
            <person name="Fitzgerald M."/>
            <person name="Haas B."/>
            <person name="Abouelleil A."/>
            <person name="Allen A.W."/>
            <person name="Alvarado L."/>
            <person name="Arachchi H.M."/>
            <person name="Berlin A.M."/>
            <person name="Chapman S.B."/>
            <person name="Gainer-Dewar J."/>
            <person name="Goldberg J."/>
            <person name="Griggs A."/>
            <person name="Gujja S."/>
            <person name="Hansen M."/>
            <person name="Howarth C."/>
            <person name="Imamovic A."/>
            <person name="Ireland A."/>
            <person name="Larimer J."/>
            <person name="McCowan C."/>
            <person name="Murphy C."/>
            <person name="Pearson M."/>
            <person name="Poon T.W."/>
            <person name="Priest M."/>
            <person name="Roberts A."/>
            <person name="Saif S."/>
            <person name="Shea T."/>
            <person name="Sisk P."/>
            <person name="Sykes S."/>
            <person name="Wortman J."/>
            <person name="Nusbaum C."/>
            <person name="Birren B."/>
        </authorList>
    </citation>
    <scope>NUCLEOTIDE SEQUENCE [LARGE SCALE GENOMIC DNA]</scope>
    <source>
        <strain evidence="7 8">MS-1</strain>
    </source>
</reference>
<dbReference type="PATRIC" id="fig|1203610.3.peg.1438"/>
<evidence type="ECO:0000313" key="7">
    <source>
        <dbReference type="EMBL" id="KKB58529.1"/>
    </source>
</evidence>
<dbReference type="InterPro" id="IPR001362">
    <property type="entry name" value="Glyco_hydro_32"/>
</dbReference>
<proteinExistence type="inferred from homology"/>
<dbReference type="STRING" id="1203610.HMPREF1536_01406"/>
<gene>
    <name evidence="7" type="ORF">HMPREF1536_01406</name>
</gene>
<dbReference type="GO" id="GO:0005987">
    <property type="term" value="P:sucrose catabolic process"/>
    <property type="evidence" value="ECO:0007669"/>
    <property type="project" value="TreeGrafter"/>
</dbReference>
<feature type="domain" description="Glycosyl hydrolase family 32 C-terminal" evidence="6">
    <location>
        <begin position="361"/>
        <end position="519"/>
    </location>
</feature>
<dbReference type="Proteomes" id="UP000033035">
    <property type="component" value="Unassembled WGS sequence"/>
</dbReference>
<evidence type="ECO:0000256" key="2">
    <source>
        <dbReference type="ARBA" id="ARBA00022801"/>
    </source>
</evidence>
<comment type="similarity">
    <text evidence="1 4">Belongs to the glycosyl hydrolase 32 family.</text>
</comment>
<evidence type="ECO:0000256" key="4">
    <source>
        <dbReference type="RuleBase" id="RU362110"/>
    </source>
</evidence>
<evidence type="ECO:0000259" key="5">
    <source>
        <dbReference type="Pfam" id="PF00251"/>
    </source>
</evidence>
<feature type="domain" description="Glycosyl hydrolase family 32 N-terminal" evidence="5">
    <location>
        <begin position="45"/>
        <end position="349"/>
    </location>
</feature>
<dbReference type="SUPFAM" id="SSF49899">
    <property type="entry name" value="Concanavalin A-like lectins/glucanases"/>
    <property type="match status" value="1"/>
</dbReference>
<keyword evidence="8" id="KW-1185">Reference proteome</keyword>
<name>A0A0F5JLF5_9BACT</name>
<evidence type="ECO:0000256" key="3">
    <source>
        <dbReference type="ARBA" id="ARBA00023295"/>
    </source>
</evidence>
<dbReference type="Pfam" id="PF00251">
    <property type="entry name" value="Glyco_hydro_32N"/>
    <property type="match status" value="1"/>
</dbReference>
<dbReference type="SUPFAM" id="SSF75005">
    <property type="entry name" value="Arabinanase/levansucrase/invertase"/>
    <property type="match status" value="1"/>
</dbReference>
<dbReference type="Pfam" id="PF08244">
    <property type="entry name" value="Glyco_hydro_32C"/>
    <property type="match status" value="1"/>
</dbReference>
<evidence type="ECO:0000256" key="1">
    <source>
        <dbReference type="ARBA" id="ARBA00009902"/>
    </source>
</evidence>
<dbReference type="Gene3D" id="2.60.120.560">
    <property type="entry name" value="Exo-inulinase, domain 1"/>
    <property type="match status" value="1"/>
</dbReference>
<protein>
    <recommendedName>
        <fullName evidence="9">Glycosyl hydrolase family 32 N-terminal domain-containing protein</fullName>
    </recommendedName>
</protein>
<comment type="caution">
    <text evidence="7">The sequence shown here is derived from an EMBL/GenBank/DDBJ whole genome shotgun (WGS) entry which is preliminary data.</text>
</comment>
<sequence length="527" mass="59549">MKYVLYLTIPIVVILCMISCKNSKPKAETGDNIAAFQEKYRPQFHFSPAEHWMNDPNGMVYYEGEYHLFYQHYPEASVWGPMHWGHAISKDLVHWEHMPIALYPDSLGYIFSGSAVVDWKNTSGFGTAENPPLVAFFTYHNPDIEQAKQIEIESQGVAYSIDKGRTWIKYDKNPVLKNPGIRDFRDPKVFWHEESGQWIMSVASGQTITFYGSKNCLDWSFLSEFGKGQGCHDGVWECPDLLPLKVKDSDETKWVLLVNINPGGPAGGSATQYFVGDFDGKTFSSDQKKTFWMDHGKDNYAGVTWSDAPGGRQILIGWMNNWEYAGAKPCVKWSGAATFPRELGLVKDESIYLLTSEPVKELDALYGESVTLDAMKVSKSALLSDKFEFGKAPIEIKLTFNQKDNTQLGFASRYGVRLKNNKGEYITIGYENVDKLFYVDRTNAVGEVFSDKFASVHSVPYIVNTPEVEWTLLIDVASVEFFTAGGRVVVTDVFYPSEPFDTIELFTENGNVELVDGKITEIRSIWK</sequence>
<dbReference type="PANTHER" id="PTHR42800:SF1">
    <property type="entry name" value="EXOINULINASE INUD (AFU_ORTHOLOGUE AFUA_5G00480)"/>
    <property type="match status" value="1"/>
</dbReference>
<organism evidence="7 8">
    <name type="scientific">Parabacteroides gordonii MS-1 = DSM 23371</name>
    <dbReference type="NCBI Taxonomy" id="1203610"/>
    <lineage>
        <taxon>Bacteria</taxon>
        <taxon>Pseudomonadati</taxon>
        <taxon>Bacteroidota</taxon>
        <taxon>Bacteroidia</taxon>
        <taxon>Bacteroidales</taxon>
        <taxon>Tannerellaceae</taxon>
        <taxon>Parabacteroides</taxon>
    </lineage>
</organism>
<evidence type="ECO:0008006" key="9">
    <source>
        <dbReference type="Google" id="ProtNLM"/>
    </source>
</evidence>
<dbReference type="InterPro" id="IPR023296">
    <property type="entry name" value="Glyco_hydro_beta-prop_sf"/>
</dbReference>
<dbReference type="SMART" id="SM00640">
    <property type="entry name" value="Glyco_32"/>
    <property type="match status" value="1"/>
</dbReference>
<keyword evidence="3 4" id="KW-0326">Glycosidase</keyword>
<evidence type="ECO:0000259" key="6">
    <source>
        <dbReference type="Pfam" id="PF08244"/>
    </source>
</evidence>
<dbReference type="AlphaFoldDB" id="A0A0F5JLF5"/>
<dbReference type="PROSITE" id="PS00609">
    <property type="entry name" value="GLYCOSYL_HYDROL_F32"/>
    <property type="match status" value="1"/>
</dbReference>
<keyword evidence="2 4" id="KW-0378">Hydrolase</keyword>
<dbReference type="PANTHER" id="PTHR42800">
    <property type="entry name" value="EXOINULINASE INUD (AFU_ORTHOLOGUE AFUA_5G00480)"/>
    <property type="match status" value="1"/>
</dbReference>
<evidence type="ECO:0000313" key="8">
    <source>
        <dbReference type="Proteomes" id="UP000033035"/>
    </source>
</evidence>
<dbReference type="InterPro" id="IPR018053">
    <property type="entry name" value="Glyco_hydro_32_AS"/>
</dbReference>
<dbReference type="InterPro" id="IPR013148">
    <property type="entry name" value="Glyco_hydro_32_N"/>
</dbReference>